<protein>
    <submittedName>
        <fullName evidence="2">Uncharacterized protein</fullName>
    </submittedName>
</protein>
<feature type="region of interest" description="Disordered" evidence="1">
    <location>
        <begin position="1"/>
        <end position="96"/>
    </location>
</feature>
<reference evidence="2" key="1">
    <citation type="submission" date="2020-02" db="EMBL/GenBank/DDBJ databases">
        <authorList>
            <person name="Meier V. D."/>
        </authorList>
    </citation>
    <scope>NUCLEOTIDE SEQUENCE</scope>
    <source>
        <strain evidence="2">AVDCRST_MAG01</strain>
    </source>
</reference>
<sequence>DRSAAARHLRLRRGARGLGAHRRARGRPGAGRSRLAPRRGRDCRALRRPPGRIHGRGDRGTPGAPPAGGLGRALPAPLPGGLRGRPSARGGRRRGA</sequence>
<evidence type="ECO:0000256" key="1">
    <source>
        <dbReference type="SAM" id="MobiDB-lite"/>
    </source>
</evidence>
<dbReference type="EMBL" id="CADCUW010000271">
    <property type="protein sequence ID" value="CAA9414227.1"/>
    <property type="molecule type" value="Genomic_DNA"/>
</dbReference>
<feature type="non-terminal residue" evidence="2">
    <location>
        <position position="96"/>
    </location>
</feature>
<gene>
    <name evidence="2" type="ORF">AVDCRST_MAG01-01-1810</name>
</gene>
<feature type="compositionally biased region" description="Basic residues" evidence="1">
    <location>
        <begin position="1"/>
        <end position="26"/>
    </location>
</feature>
<feature type="non-terminal residue" evidence="2">
    <location>
        <position position="1"/>
    </location>
</feature>
<proteinExistence type="predicted"/>
<name>A0A6J4PJ28_9ACTN</name>
<organism evidence="2">
    <name type="scientific">uncultured Rubrobacteraceae bacterium</name>
    <dbReference type="NCBI Taxonomy" id="349277"/>
    <lineage>
        <taxon>Bacteria</taxon>
        <taxon>Bacillati</taxon>
        <taxon>Actinomycetota</taxon>
        <taxon>Rubrobacteria</taxon>
        <taxon>Rubrobacterales</taxon>
        <taxon>Rubrobacteraceae</taxon>
        <taxon>environmental samples</taxon>
    </lineage>
</organism>
<accession>A0A6J4PJ28</accession>
<dbReference type="AlphaFoldDB" id="A0A6J4PJ28"/>
<evidence type="ECO:0000313" key="2">
    <source>
        <dbReference type="EMBL" id="CAA9414227.1"/>
    </source>
</evidence>